<keyword evidence="2" id="KW-0328">Glycosyltransferase</keyword>
<dbReference type="Proteomes" id="UP000800039">
    <property type="component" value="Unassembled WGS sequence"/>
</dbReference>
<dbReference type="RefSeq" id="XP_040782571.1">
    <property type="nucleotide sequence ID" value="XM_040935772.1"/>
</dbReference>
<dbReference type="Gene3D" id="3.90.550.10">
    <property type="entry name" value="Spore Coat Polysaccharide Biosynthesis Protein SpsA, Chain A"/>
    <property type="match status" value="1"/>
</dbReference>
<dbReference type="SUPFAM" id="SSF53448">
    <property type="entry name" value="Nucleotide-diphospho-sugar transferases"/>
    <property type="match status" value="1"/>
</dbReference>
<name>A0A9P4L3Q1_9PLEO</name>
<dbReference type="Pfam" id="PF05637">
    <property type="entry name" value="Glyco_transf_34"/>
    <property type="match status" value="1"/>
</dbReference>
<dbReference type="PANTHER" id="PTHR31306:SF8">
    <property type="entry name" value="GLYCOSYLTRANSFERASE FAMILY 34 PROTEIN"/>
    <property type="match status" value="1"/>
</dbReference>
<comment type="caution">
    <text evidence="4">The sequence shown here is derived from an EMBL/GenBank/DDBJ whole genome shotgun (WGS) entry which is preliminary data.</text>
</comment>
<gene>
    <name evidence="4" type="ORF">K460DRAFT_390224</name>
</gene>
<comment type="similarity">
    <text evidence="1">Belongs to the glycosyltransferase 34 family.</text>
</comment>
<protein>
    <submittedName>
        <fullName evidence="4">Glycosyltransferase family 34 protein</fullName>
    </submittedName>
</protein>
<dbReference type="EMBL" id="ML976621">
    <property type="protein sequence ID" value="KAF1840008.1"/>
    <property type="molecule type" value="Genomic_DNA"/>
</dbReference>
<dbReference type="OrthoDB" id="407658at2759"/>
<sequence>MESLVGGEGSLKDLSVPYTRPHARPIPQFLAHGDSKCLPKVSQELVEHSAFKHATCRKYSPFITGRARIATATAHFGEPNPHYQKALENHLLHSLIHGTEVRVMCDPIVDSLWNKPAFILELLLREMLKPEKERLEWIQWVDRDTLILDHCRPISSFLPPEQSRFGTWWHPSSNDQNQPDKPDNTTHLLVTSDVNGLNNGVFLLRVNHWAIDLFTAILAFRHYKPDVELRFTEQSAMEHVLRTDHFKHQIRFVPQSWFNAYDRGGAELFATRENEEGLQADHVRRGDYLVHFAGHGNKGQVIEEWVGVLGNMEDVWEKGSVQRDVSREVAEFWRGLGYGT</sequence>
<dbReference type="FunFam" id="3.90.550.10:FF:000237">
    <property type="entry name" value="WGS project CABT00000000 data, contig 2.1"/>
    <property type="match status" value="1"/>
</dbReference>
<dbReference type="InterPro" id="IPR029044">
    <property type="entry name" value="Nucleotide-diphossugar_trans"/>
</dbReference>
<dbReference type="PANTHER" id="PTHR31306">
    <property type="entry name" value="ALPHA-1,6-MANNOSYLTRANSFERASE MNN11-RELATED"/>
    <property type="match status" value="1"/>
</dbReference>
<accession>A0A9P4L3Q1</accession>
<evidence type="ECO:0000256" key="2">
    <source>
        <dbReference type="ARBA" id="ARBA00022676"/>
    </source>
</evidence>
<evidence type="ECO:0000313" key="4">
    <source>
        <dbReference type="EMBL" id="KAF1840008.1"/>
    </source>
</evidence>
<evidence type="ECO:0000256" key="3">
    <source>
        <dbReference type="ARBA" id="ARBA00022679"/>
    </source>
</evidence>
<dbReference type="AlphaFoldDB" id="A0A9P4L3Q1"/>
<dbReference type="GO" id="GO:0006487">
    <property type="term" value="P:protein N-linked glycosylation"/>
    <property type="evidence" value="ECO:0007669"/>
    <property type="project" value="TreeGrafter"/>
</dbReference>
<dbReference type="GO" id="GO:0000139">
    <property type="term" value="C:Golgi membrane"/>
    <property type="evidence" value="ECO:0007669"/>
    <property type="project" value="TreeGrafter"/>
</dbReference>
<proteinExistence type="inferred from homology"/>
<evidence type="ECO:0000256" key="1">
    <source>
        <dbReference type="ARBA" id="ARBA00005664"/>
    </source>
</evidence>
<dbReference type="GO" id="GO:0016757">
    <property type="term" value="F:glycosyltransferase activity"/>
    <property type="evidence" value="ECO:0007669"/>
    <property type="project" value="UniProtKB-KW"/>
</dbReference>
<keyword evidence="5" id="KW-1185">Reference proteome</keyword>
<dbReference type="InterPro" id="IPR008630">
    <property type="entry name" value="Glyco_trans_34"/>
</dbReference>
<keyword evidence="3" id="KW-0808">Transferase</keyword>
<evidence type="ECO:0000313" key="5">
    <source>
        <dbReference type="Proteomes" id="UP000800039"/>
    </source>
</evidence>
<reference evidence="4" key="1">
    <citation type="submission" date="2020-01" db="EMBL/GenBank/DDBJ databases">
        <authorList>
            <consortium name="DOE Joint Genome Institute"/>
            <person name="Haridas S."/>
            <person name="Albert R."/>
            <person name="Binder M."/>
            <person name="Bloem J."/>
            <person name="Labutti K."/>
            <person name="Salamov A."/>
            <person name="Andreopoulos B."/>
            <person name="Baker S.E."/>
            <person name="Barry K."/>
            <person name="Bills G."/>
            <person name="Bluhm B.H."/>
            <person name="Cannon C."/>
            <person name="Castanera R."/>
            <person name="Culley D.E."/>
            <person name="Daum C."/>
            <person name="Ezra D."/>
            <person name="Gonzalez J.B."/>
            <person name="Henrissat B."/>
            <person name="Kuo A."/>
            <person name="Liang C."/>
            <person name="Lipzen A."/>
            <person name="Lutzoni F."/>
            <person name="Magnuson J."/>
            <person name="Mondo S."/>
            <person name="Nolan M."/>
            <person name="Ohm R."/>
            <person name="Pangilinan J."/>
            <person name="Park H.-J."/>
            <person name="Ramirez L."/>
            <person name="Alfaro M."/>
            <person name="Sun H."/>
            <person name="Tritt A."/>
            <person name="Yoshinaga Y."/>
            <person name="Zwiers L.-H."/>
            <person name="Turgeon B.G."/>
            <person name="Goodwin S.B."/>
            <person name="Spatafora J.W."/>
            <person name="Crous P.W."/>
            <person name="Grigoriev I.V."/>
        </authorList>
    </citation>
    <scope>NUCLEOTIDE SEQUENCE</scope>
    <source>
        <strain evidence="4">CBS 394.84</strain>
    </source>
</reference>
<organism evidence="4 5">
    <name type="scientific">Cucurbitaria berberidis CBS 394.84</name>
    <dbReference type="NCBI Taxonomy" id="1168544"/>
    <lineage>
        <taxon>Eukaryota</taxon>
        <taxon>Fungi</taxon>
        <taxon>Dikarya</taxon>
        <taxon>Ascomycota</taxon>
        <taxon>Pezizomycotina</taxon>
        <taxon>Dothideomycetes</taxon>
        <taxon>Pleosporomycetidae</taxon>
        <taxon>Pleosporales</taxon>
        <taxon>Pleosporineae</taxon>
        <taxon>Cucurbitariaceae</taxon>
        <taxon>Cucurbitaria</taxon>
    </lineage>
</organism>
<dbReference type="GeneID" id="63853023"/>